<reference evidence="1" key="1">
    <citation type="submission" date="2017-08" db="EMBL/GenBank/DDBJ databases">
        <authorList>
            <person name="Polle J.E."/>
            <person name="Barry K."/>
            <person name="Cushman J."/>
            <person name="Schmutz J."/>
            <person name="Tran D."/>
            <person name="Hathwaick L.T."/>
            <person name="Yim W.C."/>
            <person name="Jenkins J."/>
            <person name="Mckie-Krisberg Z.M."/>
            <person name="Prochnik S."/>
            <person name="Lindquist E."/>
            <person name="Dockter R.B."/>
            <person name="Adam C."/>
            <person name="Molina H."/>
            <person name="Bunkerborg J."/>
            <person name="Jin E."/>
            <person name="Buchheim M."/>
            <person name="Magnuson J."/>
        </authorList>
    </citation>
    <scope>NUCLEOTIDE SEQUENCE</scope>
    <source>
        <strain evidence="1">CCAP 19/18</strain>
    </source>
</reference>
<name>A0ABQ7GMK6_DUNSA</name>
<evidence type="ECO:0008006" key="3">
    <source>
        <dbReference type="Google" id="ProtNLM"/>
    </source>
</evidence>
<organism evidence="1 2">
    <name type="scientific">Dunaliella salina</name>
    <name type="common">Green alga</name>
    <name type="synonym">Protococcus salinus</name>
    <dbReference type="NCBI Taxonomy" id="3046"/>
    <lineage>
        <taxon>Eukaryota</taxon>
        <taxon>Viridiplantae</taxon>
        <taxon>Chlorophyta</taxon>
        <taxon>core chlorophytes</taxon>
        <taxon>Chlorophyceae</taxon>
        <taxon>CS clade</taxon>
        <taxon>Chlamydomonadales</taxon>
        <taxon>Dunaliellaceae</taxon>
        <taxon>Dunaliella</taxon>
    </lineage>
</organism>
<protein>
    <recommendedName>
        <fullName evidence="3">Encoded protein</fullName>
    </recommendedName>
</protein>
<dbReference type="EMBL" id="MU069686">
    <property type="protein sequence ID" value="KAF5835836.1"/>
    <property type="molecule type" value="Genomic_DNA"/>
</dbReference>
<keyword evidence="2" id="KW-1185">Reference proteome</keyword>
<dbReference type="Proteomes" id="UP000815325">
    <property type="component" value="Unassembled WGS sequence"/>
</dbReference>
<gene>
    <name evidence="1" type="ORF">DUNSADRAFT_6822</name>
</gene>
<sequence>MPARQGRQCSRHCCASMPSKGGEHGLASMPALCSRCLRHRFFVIPVCPSWNLKDRRRCCNLYVQITT</sequence>
<proteinExistence type="predicted"/>
<accession>A0ABQ7GMK6</accession>
<evidence type="ECO:0000313" key="2">
    <source>
        <dbReference type="Proteomes" id="UP000815325"/>
    </source>
</evidence>
<comment type="caution">
    <text evidence="1">The sequence shown here is derived from an EMBL/GenBank/DDBJ whole genome shotgun (WGS) entry which is preliminary data.</text>
</comment>
<evidence type="ECO:0000313" key="1">
    <source>
        <dbReference type="EMBL" id="KAF5835836.1"/>
    </source>
</evidence>